<evidence type="ECO:0000256" key="3">
    <source>
        <dbReference type="ARBA" id="ARBA00022679"/>
    </source>
</evidence>
<feature type="domain" description="Aspartate/ornithine carbamoyltransferase Asp/Orn-binding" evidence="6">
    <location>
        <begin position="156"/>
        <end position="309"/>
    </location>
</feature>
<dbReference type="PANTHER" id="PTHR45753">
    <property type="entry name" value="ORNITHINE CARBAMOYLTRANSFERASE, MITOCHONDRIAL"/>
    <property type="match status" value="1"/>
</dbReference>
<organism evidence="9 10">
    <name type="scientific">Candidatus Sysuiplasma superficiale</name>
    <dbReference type="NCBI Taxonomy" id="2823368"/>
    <lineage>
        <taxon>Archaea</taxon>
        <taxon>Methanobacteriati</taxon>
        <taxon>Thermoplasmatota</taxon>
        <taxon>Thermoplasmata</taxon>
        <taxon>Candidatus Sysuiplasmatales</taxon>
        <taxon>Candidatus Sysuiplasmataceae</taxon>
        <taxon>Candidatus Sysuiplasma</taxon>
    </lineage>
</organism>
<dbReference type="Pfam" id="PF02729">
    <property type="entry name" value="OTCace_N"/>
    <property type="match status" value="1"/>
</dbReference>
<dbReference type="PRINTS" id="PR00102">
    <property type="entry name" value="OTCASE"/>
</dbReference>
<evidence type="ECO:0000313" key="8">
    <source>
        <dbReference type="EMBL" id="MBX8632688.1"/>
    </source>
</evidence>
<comment type="similarity">
    <text evidence="1 5">Belongs to the aspartate/ornithine carbamoyltransferase superfamily. OTCase family.</text>
</comment>
<name>A0A8J8CEP8_9ARCH</name>
<dbReference type="PANTHER" id="PTHR45753:SF3">
    <property type="entry name" value="ORNITHINE TRANSCARBAMYLASE, MITOCHONDRIAL"/>
    <property type="match status" value="1"/>
</dbReference>
<feature type="binding site" evidence="5">
    <location>
        <position position="167"/>
    </location>
    <ligand>
        <name>L-ornithine</name>
        <dbReference type="ChEBI" id="CHEBI:46911"/>
    </ligand>
</feature>
<feature type="binding site" evidence="5">
    <location>
        <begin position="235"/>
        <end position="236"/>
    </location>
    <ligand>
        <name>L-ornithine</name>
        <dbReference type="ChEBI" id="CHEBI:46911"/>
    </ligand>
</feature>
<feature type="binding site" evidence="5">
    <location>
        <begin position="271"/>
        <end position="272"/>
    </location>
    <ligand>
        <name>carbamoyl phosphate</name>
        <dbReference type="ChEBI" id="CHEBI:58228"/>
    </ligand>
</feature>
<dbReference type="Gene3D" id="3.40.50.1370">
    <property type="entry name" value="Aspartate/ornithine carbamoyltransferase"/>
    <property type="match status" value="2"/>
</dbReference>
<keyword evidence="3 5" id="KW-0808">Transferase</keyword>
<evidence type="ECO:0000313" key="10">
    <source>
        <dbReference type="Proteomes" id="UP000750197"/>
    </source>
</evidence>
<reference evidence="9" key="1">
    <citation type="submission" date="2021-05" db="EMBL/GenBank/DDBJ databases">
        <title>Genomic insights into ecological role and evolution of a novel Thermoplasmata order Candidatus Sysuiplasmatales.</title>
        <authorList>
            <person name="Yuan Y."/>
        </authorList>
    </citation>
    <scope>NUCLEOTIDE SEQUENCE</scope>
    <source>
        <strain evidence="9">TUT19-bin139</strain>
        <strain evidence="8">YP2-bin.285</strain>
    </source>
</reference>
<dbReference type="Pfam" id="PF00185">
    <property type="entry name" value="OTCace"/>
    <property type="match status" value="1"/>
</dbReference>
<evidence type="ECO:0000256" key="1">
    <source>
        <dbReference type="ARBA" id="ARBA00007805"/>
    </source>
</evidence>
<dbReference type="GO" id="GO:0005737">
    <property type="term" value="C:cytoplasm"/>
    <property type="evidence" value="ECO:0007669"/>
    <property type="project" value="UniProtKB-SubCell"/>
</dbReference>
<dbReference type="PROSITE" id="PS00097">
    <property type="entry name" value="CARBAMOYLTRANSFERASE"/>
    <property type="match status" value="1"/>
</dbReference>
<dbReference type="SUPFAM" id="SSF53671">
    <property type="entry name" value="Aspartate/ornithine carbamoyltransferase"/>
    <property type="match status" value="1"/>
</dbReference>
<comment type="caution">
    <text evidence="9">The sequence shown here is derived from an EMBL/GenBank/DDBJ whole genome shotgun (WGS) entry which is preliminary data.</text>
</comment>
<evidence type="ECO:0000259" key="7">
    <source>
        <dbReference type="Pfam" id="PF02729"/>
    </source>
</evidence>
<dbReference type="AlphaFoldDB" id="A0A8J8CEP8"/>
<gene>
    <name evidence="9" type="primary">argF</name>
    <name evidence="8" type="ORF">J9259_09295</name>
    <name evidence="9" type="ORF">KIY12_09050</name>
</gene>
<dbReference type="PRINTS" id="PR00100">
    <property type="entry name" value="AOTCASE"/>
</dbReference>
<dbReference type="InterPro" id="IPR002292">
    <property type="entry name" value="Orn/put_carbamltrans"/>
</dbReference>
<dbReference type="InterPro" id="IPR006132">
    <property type="entry name" value="Asp/Orn_carbamoyltranf_P-bd"/>
</dbReference>
<dbReference type="GO" id="GO:0016597">
    <property type="term" value="F:amino acid binding"/>
    <property type="evidence" value="ECO:0007669"/>
    <property type="project" value="InterPro"/>
</dbReference>
<dbReference type="NCBIfam" id="TIGR00658">
    <property type="entry name" value="orni_carb_tr"/>
    <property type="match status" value="1"/>
</dbReference>
<protein>
    <recommendedName>
        <fullName evidence="2 5">Ornithine carbamoyltransferase</fullName>
        <shortName evidence="5">OTCase</shortName>
        <ecNumber evidence="2 5">2.1.3.3</ecNumber>
    </recommendedName>
</protein>
<comment type="subcellular location">
    <subcellularLocation>
        <location evidence="5">Cytoplasm</location>
    </subcellularLocation>
</comment>
<dbReference type="FunFam" id="3.40.50.1370:FF:000008">
    <property type="entry name" value="Ornithine carbamoyltransferase"/>
    <property type="match status" value="1"/>
</dbReference>
<dbReference type="Proteomes" id="UP000716004">
    <property type="component" value="Unassembled WGS sequence"/>
</dbReference>
<dbReference type="InterPro" id="IPR006130">
    <property type="entry name" value="Asp/Orn_carbamoylTrfase"/>
</dbReference>
<feature type="binding site" evidence="5">
    <location>
        <position position="299"/>
    </location>
    <ligand>
        <name>carbamoyl phosphate</name>
        <dbReference type="ChEBI" id="CHEBI:58228"/>
    </ligand>
</feature>
<dbReference type="Proteomes" id="UP000750197">
    <property type="component" value="Unassembled WGS sequence"/>
</dbReference>
<dbReference type="InterPro" id="IPR024904">
    <property type="entry name" value="OTCase_ArgI"/>
</dbReference>
<dbReference type="EMBL" id="JAGVSJ010000052">
    <property type="protein sequence ID" value="MBX8632688.1"/>
    <property type="molecule type" value="Genomic_DNA"/>
</dbReference>
<keyword evidence="5" id="KW-0963">Cytoplasm</keyword>
<dbReference type="EMBL" id="JAHEAC010000111">
    <property type="protein sequence ID" value="MBX8644847.1"/>
    <property type="molecule type" value="Genomic_DNA"/>
</dbReference>
<dbReference type="NCBIfam" id="NF001986">
    <property type="entry name" value="PRK00779.1"/>
    <property type="match status" value="1"/>
</dbReference>
<evidence type="ECO:0000256" key="5">
    <source>
        <dbReference type="HAMAP-Rule" id="MF_01109"/>
    </source>
</evidence>
<dbReference type="GO" id="GO:0042450">
    <property type="term" value="P:L-arginine biosynthetic process via ornithine"/>
    <property type="evidence" value="ECO:0007669"/>
    <property type="project" value="UniProtKB-UniRule"/>
</dbReference>
<sequence length="313" mass="34585">MKKAAKKDFISIIDATRSLPSLLNSAARLKKELKQGKGHLNIRPLKHKQIAMIFEKSSTRTRVSFEVAIHHLGADALYLNPGDLQLGRGETLSDTGRVLSKYVNGIVYRAYDNRMMKELASVSSIPVINALDDVEHPCQALADLLTIKEIFGKLRGLRLTYVGDGNNVCNSLMLASALTGMHFAAATPKGREPPHRLSEYAASIATGTGSRIEIVNDPKAAANKANILYTDVWVSMGQEAQKEEREKLFVPYQLNKQLLGLADRKAIVMHCLPAHRGLEITDDVIDGDQSVVFEQAENRLHTEKAVLLWQIGH</sequence>
<dbReference type="InterPro" id="IPR006131">
    <property type="entry name" value="Asp_carbamoyltransf_Asp/Orn-bd"/>
</dbReference>
<evidence type="ECO:0000256" key="2">
    <source>
        <dbReference type="ARBA" id="ARBA00013007"/>
    </source>
</evidence>
<dbReference type="GO" id="GO:0019240">
    <property type="term" value="P:citrulline biosynthetic process"/>
    <property type="evidence" value="ECO:0007669"/>
    <property type="project" value="TreeGrafter"/>
</dbReference>
<feature type="binding site" evidence="5">
    <location>
        <position position="231"/>
    </location>
    <ligand>
        <name>L-ornithine</name>
        <dbReference type="ChEBI" id="CHEBI:46911"/>
    </ligand>
</feature>
<evidence type="ECO:0000259" key="6">
    <source>
        <dbReference type="Pfam" id="PF00185"/>
    </source>
</evidence>
<evidence type="ECO:0000313" key="9">
    <source>
        <dbReference type="EMBL" id="MBX8644847.1"/>
    </source>
</evidence>
<feature type="binding site" evidence="5">
    <location>
        <begin position="58"/>
        <end position="61"/>
    </location>
    <ligand>
        <name>carbamoyl phosphate</name>
        <dbReference type="ChEBI" id="CHEBI:58228"/>
    </ligand>
</feature>
<dbReference type="HAMAP" id="MF_01109">
    <property type="entry name" value="OTCase"/>
    <property type="match status" value="1"/>
</dbReference>
<dbReference type="EC" id="2.1.3.3" evidence="2 5"/>
<feature type="binding site" evidence="5">
    <location>
        <position position="109"/>
    </location>
    <ligand>
        <name>carbamoyl phosphate</name>
        <dbReference type="ChEBI" id="CHEBI:58228"/>
    </ligand>
</feature>
<proteinExistence type="inferred from homology"/>
<dbReference type="GO" id="GO:0004585">
    <property type="term" value="F:ornithine carbamoyltransferase activity"/>
    <property type="evidence" value="ECO:0007669"/>
    <property type="project" value="UniProtKB-UniRule"/>
</dbReference>
<feature type="domain" description="Aspartate/ornithine carbamoyltransferase carbamoyl-P binding" evidence="7">
    <location>
        <begin position="7"/>
        <end position="149"/>
    </location>
</feature>
<accession>A0A8J8CEP8</accession>
<comment type="catalytic activity">
    <reaction evidence="4 5">
        <text>carbamoyl phosphate + L-ornithine = L-citrulline + phosphate + H(+)</text>
        <dbReference type="Rhea" id="RHEA:19513"/>
        <dbReference type="ChEBI" id="CHEBI:15378"/>
        <dbReference type="ChEBI" id="CHEBI:43474"/>
        <dbReference type="ChEBI" id="CHEBI:46911"/>
        <dbReference type="ChEBI" id="CHEBI:57743"/>
        <dbReference type="ChEBI" id="CHEBI:58228"/>
        <dbReference type="EC" id="2.1.3.3"/>
    </reaction>
</comment>
<evidence type="ECO:0000256" key="4">
    <source>
        <dbReference type="ARBA" id="ARBA00048772"/>
    </source>
</evidence>
<dbReference type="InterPro" id="IPR036901">
    <property type="entry name" value="Asp/Orn_carbamoylTrfase_sf"/>
</dbReference>
<feature type="binding site" evidence="5">
    <location>
        <position position="85"/>
    </location>
    <ligand>
        <name>carbamoyl phosphate</name>
        <dbReference type="ChEBI" id="CHEBI:58228"/>
    </ligand>
</feature>
<feature type="binding site" evidence="5">
    <location>
        <begin position="136"/>
        <end position="139"/>
    </location>
    <ligand>
        <name>carbamoyl phosphate</name>
        <dbReference type="ChEBI" id="CHEBI:58228"/>
    </ligand>
</feature>